<dbReference type="AlphaFoldDB" id="A0AAJ0HWK4"/>
<feature type="compositionally biased region" description="Basic and acidic residues" evidence="1">
    <location>
        <begin position="14"/>
        <end position="93"/>
    </location>
</feature>
<dbReference type="Proteomes" id="UP001275084">
    <property type="component" value="Unassembled WGS sequence"/>
</dbReference>
<evidence type="ECO:0000313" key="2">
    <source>
        <dbReference type="EMBL" id="KAK3364148.1"/>
    </source>
</evidence>
<proteinExistence type="predicted"/>
<name>A0AAJ0HWK4_9PEZI</name>
<comment type="caution">
    <text evidence="2">The sequence shown here is derived from an EMBL/GenBank/DDBJ whole genome shotgun (WGS) entry which is preliminary data.</text>
</comment>
<reference evidence="2" key="2">
    <citation type="submission" date="2023-06" db="EMBL/GenBank/DDBJ databases">
        <authorList>
            <consortium name="Lawrence Berkeley National Laboratory"/>
            <person name="Haridas S."/>
            <person name="Hensen N."/>
            <person name="Bonometti L."/>
            <person name="Westerberg I."/>
            <person name="Brannstrom I.O."/>
            <person name="Guillou S."/>
            <person name="Cros-Aarteil S."/>
            <person name="Calhoun S."/>
            <person name="Kuo A."/>
            <person name="Mondo S."/>
            <person name="Pangilinan J."/>
            <person name="Riley R."/>
            <person name="Labutti K."/>
            <person name="Andreopoulos B."/>
            <person name="Lipzen A."/>
            <person name="Chen C."/>
            <person name="Yanf M."/>
            <person name="Daum C."/>
            <person name="Ng V."/>
            <person name="Clum A."/>
            <person name="Steindorff A."/>
            <person name="Ohm R."/>
            <person name="Martin F."/>
            <person name="Silar P."/>
            <person name="Natvig D."/>
            <person name="Lalanne C."/>
            <person name="Gautier V."/>
            <person name="Ament-Velasquez S.L."/>
            <person name="Kruys A."/>
            <person name="Hutchinson M.I."/>
            <person name="Powell A.J."/>
            <person name="Barry K."/>
            <person name="Miller A.N."/>
            <person name="Grigoriev I.V."/>
            <person name="Debuchy R."/>
            <person name="Gladieux P."/>
            <person name="Thoren M.H."/>
            <person name="Johannesson H."/>
        </authorList>
    </citation>
    <scope>NUCLEOTIDE SEQUENCE</scope>
    <source>
        <strain evidence="2">CBS 955.72</strain>
    </source>
</reference>
<evidence type="ECO:0000313" key="3">
    <source>
        <dbReference type="Proteomes" id="UP001275084"/>
    </source>
</evidence>
<dbReference type="EMBL" id="JAUIQD010000001">
    <property type="protein sequence ID" value="KAK3364148.1"/>
    <property type="molecule type" value="Genomic_DNA"/>
</dbReference>
<protein>
    <submittedName>
        <fullName evidence="2">Uncharacterized protein</fullName>
    </submittedName>
</protein>
<keyword evidence="3" id="KW-1185">Reference proteome</keyword>
<feature type="compositionally biased region" description="Basic residues" evidence="1">
    <location>
        <begin position="98"/>
        <end position="107"/>
    </location>
</feature>
<sequence length="107" mass="12752">MAKVKQGPATKRQRTMEDHHAKEQDRLTKELVEERRGCTKAEEHLRHAEEHQRMIEDRHAEKLTEERQGHAEVEDRHTEELAETDDRHAKELQDLPPVRHKPNMWAV</sequence>
<organism evidence="2 3">
    <name type="scientific">Lasiosphaeria hispida</name>
    <dbReference type="NCBI Taxonomy" id="260671"/>
    <lineage>
        <taxon>Eukaryota</taxon>
        <taxon>Fungi</taxon>
        <taxon>Dikarya</taxon>
        <taxon>Ascomycota</taxon>
        <taxon>Pezizomycotina</taxon>
        <taxon>Sordariomycetes</taxon>
        <taxon>Sordariomycetidae</taxon>
        <taxon>Sordariales</taxon>
        <taxon>Lasiosphaeriaceae</taxon>
        <taxon>Lasiosphaeria</taxon>
    </lineage>
</organism>
<reference evidence="2" key="1">
    <citation type="journal article" date="2023" name="Mol. Phylogenet. Evol.">
        <title>Genome-scale phylogeny and comparative genomics of the fungal order Sordariales.</title>
        <authorList>
            <person name="Hensen N."/>
            <person name="Bonometti L."/>
            <person name="Westerberg I."/>
            <person name="Brannstrom I.O."/>
            <person name="Guillou S."/>
            <person name="Cros-Aarteil S."/>
            <person name="Calhoun S."/>
            <person name="Haridas S."/>
            <person name="Kuo A."/>
            <person name="Mondo S."/>
            <person name="Pangilinan J."/>
            <person name="Riley R."/>
            <person name="LaButti K."/>
            <person name="Andreopoulos B."/>
            <person name="Lipzen A."/>
            <person name="Chen C."/>
            <person name="Yan M."/>
            <person name="Daum C."/>
            <person name="Ng V."/>
            <person name="Clum A."/>
            <person name="Steindorff A."/>
            <person name="Ohm R.A."/>
            <person name="Martin F."/>
            <person name="Silar P."/>
            <person name="Natvig D.O."/>
            <person name="Lalanne C."/>
            <person name="Gautier V."/>
            <person name="Ament-Velasquez S.L."/>
            <person name="Kruys A."/>
            <person name="Hutchinson M.I."/>
            <person name="Powell A.J."/>
            <person name="Barry K."/>
            <person name="Miller A.N."/>
            <person name="Grigoriev I.V."/>
            <person name="Debuchy R."/>
            <person name="Gladieux P."/>
            <person name="Hiltunen Thoren M."/>
            <person name="Johannesson H."/>
        </authorList>
    </citation>
    <scope>NUCLEOTIDE SEQUENCE</scope>
    <source>
        <strain evidence="2">CBS 955.72</strain>
    </source>
</reference>
<evidence type="ECO:0000256" key="1">
    <source>
        <dbReference type="SAM" id="MobiDB-lite"/>
    </source>
</evidence>
<accession>A0AAJ0HWK4</accession>
<gene>
    <name evidence="2" type="ORF">B0T25DRAFT_563165</name>
</gene>
<feature type="region of interest" description="Disordered" evidence="1">
    <location>
        <begin position="1"/>
        <end position="107"/>
    </location>
</feature>